<sequence length="255" mass="26916">MLLGVLAVAAAVGLVAVAALLFRALGRGTDDRDPGGASAGHAGSMLSSLFLLVFAIAIVVPWTTADSARQNTYSETQALVEAYWAAAPLPAPDAAQVREGLREYARYVVEDEWPQMTTGHLGTEGTSRLEALRAHVTELPATTEAAHDARDAVLERMADLFAARRQRAADAGTEPPPGVMLLTVLTGVLVVVFPFLAGARPRGLTLVPVLAMAVLLGVGVYLAWNISRPFSGGLAVKPEAFVSALHEFQRIPEGR</sequence>
<keyword evidence="1" id="KW-0812">Transmembrane</keyword>
<gene>
    <name evidence="2" type="ORF">SAMN05421833_109254</name>
</gene>
<feature type="transmembrane region" description="Helical" evidence="1">
    <location>
        <begin position="42"/>
        <end position="62"/>
    </location>
</feature>
<evidence type="ECO:0000313" key="3">
    <source>
        <dbReference type="Proteomes" id="UP000186096"/>
    </source>
</evidence>
<organism evidence="2 3">
    <name type="scientific">Microbispora rosea</name>
    <dbReference type="NCBI Taxonomy" id="58117"/>
    <lineage>
        <taxon>Bacteria</taxon>
        <taxon>Bacillati</taxon>
        <taxon>Actinomycetota</taxon>
        <taxon>Actinomycetes</taxon>
        <taxon>Streptosporangiales</taxon>
        <taxon>Streptosporangiaceae</taxon>
        <taxon>Microbispora</taxon>
    </lineage>
</organism>
<keyword evidence="3" id="KW-1185">Reference proteome</keyword>
<accession>A0A1N7BBE4</accession>
<feature type="transmembrane region" description="Helical" evidence="1">
    <location>
        <begin position="179"/>
        <end position="197"/>
    </location>
</feature>
<reference evidence="3" key="1">
    <citation type="submission" date="2017-01" db="EMBL/GenBank/DDBJ databases">
        <authorList>
            <person name="Varghese N."/>
            <person name="Submissions S."/>
        </authorList>
    </citation>
    <scope>NUCLEOTIDE SEQUENCE [LARGE SCALE GENOMIC DNA]</scope>
    <source>
        <strain evidence="3">ATCC 12950</strain>
    </source>
</reference>
<name>A0A1N7BBE4_9ACTN</name>
<dbReference type="EMBL" id="FTNI01000009">
    <property type="protein sequence ID" value="SIR48608.1"/>
    <property type="molecule type" value="Genomic_DNA"/>
</dbReference>
<proteinExistence type="predicted"/>
<evidence type="ECO:0000313" key="2">
    <source>
        <dbReference type="EMBL" id="SIR48608.1"/>
    </source>
</evidence>
<feature type="transmembrane region" description="Helical" evidence="1">
    <location>
        <begin position="203"/>
        <end position="224"/>
    </location>
</feature>
<dbReference type="Pfam" id="PF14023">
    <property type="entry name" value="Bestrophin-like"/>
    <property type="match status" value="1"/>
</dbReference>
<keyword evidence="1" id="KW-1133">Transmembrane helix</keyword>
<dbReference type="RefSeq" id="WP_076435178.1">
    <property type="nucleotide sequence ID" value="NZ_FTNI01000009.1"/>
</dbReference>
<dbReference type="OrthoDB" id="940913at2"/>
<keyword evidence="1" id="KW-0472">Membrane</keyword>
<evidence type="ECO:0008006" key="4">
    <source>
        <dbReference type="Google" id="ProtNLM"/>
    </source>
</evidence>
<dbReference type="Proteomes" id="UP000186096">
    <property type="component" value="Unassembled WGS sequence"/>
</dbReference>
<dbReference type="InterPro" id="IPR025333">
    <property type="entry name" value="DUF4239"/>
</dbReference>
<protein>
    <recommendedName>
        <fullName evidence="4">DUF4239 domain-containing protein</fullName>
    </recommendedName>
</protein>
<dbReference type="STRING" id="58117.SAMN05421833_109254"/>
<evidence type="ECO:0000256" key="1">
    <source>
        <dbReference type="SAM" id="Phobius"/>
    </source>
</evidence>
<dbReference type="AlphaFoldDB" id="A0A1N7BBE4"/>